<evidence type="ECO:0000256" key="1">
    <source>
        <dbReference type="SAM" id="Phobius"/>
    </source>
</evidence>
<proteinExistence type="predicted"/>
<keyword evidence="3" id="KW-1185">Reference proteome</keyword>
<dbReference type="EMBL" id="QGTD01000008">
    <property type="protein sequence ID" value="PWU68199.1"/>
    <property type="molecule type" value="Genomic_DNA"/>
</dbReference>
<dbReference type="Proteomes" id="UP000245624">
    <property type="component" value="Unassembled WGS sequence"/>
</dbReference>
<organism evidence="2 3">
    <name type="scientific">Gracilibacillus dipsosauri</name>
    <dbReference type="NCBI Taxonomy" id="178340"/>
    <lineage>
        <taxon>Bacteria</taxon>
        <taxon>Bacillati</taxon>
        <taxon>Bacillota</taxon>
        <taxon>Bacilli</taxon>
        <taxon>Bacillales</taxon>
        <taxon>Bacillaceae</taxon>
        <taxon>Gracilibacillus</taxon>
    </lineage>
</organism>
<dbReference type="RefSeq" id="WP_109983931.1">
    <property type="nucleotide sequence ID" value="NZ_JAJUIE010000029.1"/>
</dbReference>
<dbReference type="AlphaFoldDB" id="A0A317L334"/>
<feature type="transmembrane region" description="Helical" evidence="1">
    <location>
        <begin position="6"/>
        <end position="26"/>
    </location>
</feature>
<accession>A0A317L334</accession>
<protein>
    <submittedName>
        <fullName evidence="2">Sigma-w pathway protein ysdB</fullName>
    </submittedName>
</protein>
<evidence type="ECO:0000313" key="3">
    <source>
        <dbReference type="Proteomes" id="UP000245624"/>
    </source>
</evidence>
<dbReference type="OrthoDB" id="2735026at2"/>
<evidence type="ECO:0000313" key="2">
    <source>
        <dbReference type="EMBL" id="PWU68199.1"/>
    </source>
</evidence>
<name>A0A317L334_9BACI</name>
<keyword evidence="1" id="KW-0472">Membrane</keyword>
<reference evidence="2 3" key="1">
    <citation type="submission" date="2018-05" db="EMBL/GenBank/DDBJ databases">
        <title>Genomic analysis of Gracilibacillus dipsosauri DD1 reveals novel features of a salt-tolerant amylase.</title>
        <authorList>
            <person name="Deutch C.E."/>
            <person name="Yang S."/>
        </authorList>
    </citation>
    <scope>NUCLEOTIDE SEQUENCE [LARGE SCALE GENOMIC DNA]</scope>
    <source>
        <strain evidence="2 3">DD1</strain>
    </source>
</reference>
<comment type="caution">
    <text evidence="2">The sequence shown here is derived from an EMBL/GenBank/DDBJ whole genome shotgun (WGS) entry which is preliminary data.</text>
</comment>
<keyword evidence="1" id="KW-0812">Transmembrane</keyword>
<sequence length="128" mass="15583">MIVILFRLLVLIALVILIYTAFKYIVNPKRKLEVAQEKKEFYFLDNNENIKKNFFITYNGYLFEGEKYLGTTEDSFEVIHIMMHARNPEKLQGFERKDLYFLEEEILIRYPHAEIDWKHPIDRLHLQR</sequence>
<gene>
    <name evidence="2" type="ORF">DLJ74_07000</name>
</gene>
<keyword evidence="1" id="KW-1133">Transmembrane helix</keyword>